<evidence type="ECO:0000313" key="2">
    <source>
        <dbReference type="EMBL" id="KAJ7694622.1"/>
    </source>
</evidence>
<dbReference type="Proteomes" id="UP001221757">
    <property type="component" value="Unassembled WGS sequence"/>
</dbReference>
<organism evidence="2 3">
    <name type="scientific">Mycena rosella</name>
    <name type="common">Pink bonnet</name>
    <name type="synonym">Agaricus rosellus</name>
    <dbReference type="NCBI Taxonomy" id="1033263"/>
    <lineage>
        <taxon>Eukaryota</taxon>
        <taxon>Fungi</taxon>
        <taxon>Dikarya</taxon>
        <taxon>Basidiomycota</taxon>
        <taxon>Agaricomycotina</taxon>
        <taxon>Agaricomycetes</taxon>
        <taxon>Agaricomycetidae</taxon>
        <taxon>Agaricales</taxon>
        <taxon>Marasmiineae</taxon>
        <taxon>Mycenaceae</taxon>
        <taxon>Mycena</taxon>
    </lineage>
</organism>
<gene>
    <name evidence="2" type="ORF">B0H17DRAFT_1199145</name>
</gene>
<accession>A0AAD7DNA3</accession>
<comment type="caution">
    <text evidence="2">The sequence shown here is derived from an EMBL/GenBank/DDBJ whole genome shotgun (WGS) entry which is preliminary data.</text>
</comment>
<reference evidence="2" key="1">
    <citation type="submission" date="2023-03" db="EMBL/GenBank/DDBJ databases">
        <title>Massive genome expansion in bonnet fungi (Mycena s.s.) driven by repeated elements and novel gene families across ecological guilds.</title>
        <authorList>
            <consortium name="Lawrence Berkeley National Laboratory"/>
            <person name="Harder C.B."/>
            <person name="Miyauchi S."/>
            <person name="Viragh M."/>
            <person name="Kuo A."/>
            <person name="Thoen E."/>
            <person name="Andreopoulos B."/>
            <person name="Lu D."/>
            <person name="Skrede I."/>
            <person name="Drula E."/>
            <person name="Henrissat B."/>
            <person name="Morin E."/>
            <person name="Kohler A."/>
            <person name="Barry K."/>
            <person name="LaButti K."/>
            <person name="Morin E."/>
            <person name="Salamov A."/>
            <person name="Lipzen A."/>
            <person name="Mereny Z."/>
            <person name="Hegedus B."/>
            <person name="Baldrian P."/>
            <person name="Stursova M."/>
            <person name="Weitz H."/>
            <person name="Taylor A."/>
            <person name="Grigoriev I.V."/>
            <person name="Nagy L.G."/>
            <person name="Martin F."/>
            <person name="Kauserud H."/>
        </authorList>
    </citation>
    <scope>NUCLEOTIDE SEQUENCE</scope>
    <source>
        <strain evidence="2">CBHHK067</strain>
    </source>
</reference>
<protein>
    <submittedName>
        <fullName evidence="2">Uncharacterized protein</fullName>
    </submittedName>
</protein>
<name>A0AAD7DNA3_MYCRO</name>
<proteinExistence type="predicted"/>
<keyword evidence="1" id="KW-0732">Signal</keyword>
<evidence type="ECO:0000256" key="1">
    <source>
        <dbReference type="SAM" id="SignalP"/>
    </source>
</evidence>
<evidence type="ECO:0000313" key="3">
    <source>
        <dbReference type="Proteomes" id="UP001221757"/>
    </source>
</evidence>
<feature type="chain" id="PRO_5042064150" evidence="1">
    <location>
        <begin position="28"/>
        <end position="122"/>
    </location>
</feature>
<dbReference type="AlphaFoldDB" id="A0AAD7DNA3"/>
<keyword evidence="3" id="KW-1185">Reference proteome</keyword>
<sequence>MSFIALFQMFGLTFTLATLALFTDANAAPTDTPLLCVPGGCWNSPANATDNGCQFFDGGVDAWATCGFTGAVICTTCLSCSTTACYTSPTQATGSGCKAWEDGVDATAICSFDGAIICRICS</sequence>
<dbReference type="EMBL" id="JARKIE010000041">
    <property type="protein sequence ID" value="KAJ7694622.1"/>
    <property type="molecule type" value="Genomic_DNA"/>
</dbReference>
<feature type="signal peptide" evidence="1">
    <location>
        <begin position="1"/>
        <end position="27"/>
    </location>
</feature>